<gene>
    <name evidence="10" type="ORF">caldi_19160</name>
</gene>
<dbReference type="Proteomes" id="UP001163687">
    <property type="component" value="Chromosome"/>
</dbReference>
<dbReference type="AlphaFoldDB" id="A0AA35G673"/>
<protein>
    <recommendedName>
        <fullName evidence="9">YetF C-terminal domain-containing protein</fullName>
    </recommendedName>
</protein>
<comment type="subcellular location">
    <subcellularLocation>
        <location evidence="1">Cell membrane</location>
        <topology evidence="1">Multi-pass membrane protein</topology>
    </subcellularLocation>
</comment>
<evidence type="ECO:0000313" key="10">
    <source>
        <dbReference type="EMBL" id="BDG60826.1"/>
    </source>
</evidence>
<dbReference type="RefSeq" id="WP_264841520.1">
    <property type="nucleotide sequence ID" value="NZ_AP025628.1"/>
</dbReference>
<keyword evidence="4 8" id="KW-0812">Transmembrane</keyword>
<sequence>MDRWLPELLADLPRLTFRTTVLFFLVLAVMRWTGKRTVAAMAPFDLALVIMISEVASIPITEADGNMLHGIVPVLILGGLHVLLTTLNLRFRKVEDVTEGRPTLLVKDGRILLDNLRRERVSLGDLAAALRMQQVLRLSDVEEAWLEPTGGVSVVLREAARPATRADVAQEQCKPPPPPERRPPDGSVPADGAQEVEQRPVERPRVFEVGEVSRAREDLQH</sequence>
<proteinExistence type="inferred from homology"/>
<dbReference type="PANTHER" id="PTHR34582">
    <property type="entry name" value="UPF0702 TRANSMEMBRANE PROTEIN YCAP"/>
    <property type="match status" value="1"/>
</dbReference>
<keyword evidence="3" id="KW-1003">Cell membrane</keyword>
<evidence type="ECO:0000256" key="2">
    <source>
        <dbReference type="ARBA" id="ARBA00006448"/>
    </source>
</evidence>
<feature type="transmembrane region" description="Helical" evidence="8">
    <location>
        <begin position="67"/>
        <end position="84"/>
    </location>
</feature>
<evidence type="ECO:0000256" key="3">
    <source>
        <dbReference type="ARBA" id="ARBA00022475"/>
    </source>
</evidence>
<dbReference type="InterPro" id="IPR007353">
    <property type="entry name" value="DUF421"/>
</dbReference>
<comment type="similarity">
    <text evidence="2">Belongs to the UPF0702 family.</text>
</comment>
<dbReference type="EMBL" id="AP025628">
    <property type="protein sequence ID" value="BDG60826.1"/>
    <property type="molecule type" value="Genomic_DNA"/>
</dbReference>
<feature type="region of interest" description="Disordered" evidence="7">
    <location>
        <begin position="163"/>
        <end position="221"/>
    </location>
</feature>
<feature type="compositionally biased region" description="Basic and acidic residues" evidence="7">
    <location>
        <begin position="196"/>
        <end position="221"/>
    </location>
</feature>
<dbReference type="GO" id="GO:0005886">
    <property type="term" value="C:plasma membrane"/>
    <property type="evidence" value="ECO:0007669"/>
    <property type="project" value="UniProtKB-SubCell"/>
</dbReference>
<evidence type="ECO:0000256" key="6">
    <source>
        <dbReference type="ARBA" id="ARBA00023136"/>
    </source>
</evidence>
<keyword evidence="5 8" id="KW-1133">Transmembrane helix</keyword>
<dbReference type="Gene3D" id="3.30.240.20">
    <property type="entry name" value="bsu07140 like domains"/>
    <property type="match status" value="1"/>
</dbReference>
<dbReference type="Pfam" id="PF04239">
    <property type="entry name" value="DUF421"/>
    <property type="match status" value="1"/>
</dbReference>
<dbReference type="KEGG" id="cmic:caldi_19160"/>
<feature type="transmembrane region" description="Helical" evidence="8">
    <location>
        <begin position="12"/>
        <end position="30"/>
    </location>
</feature>
<evidence type="ECO:0000256" key="5">
    <source>
        <dbReference type="ARBA" id="ARBA00022989"/>
    </source>
</evidence>
<evidence type="ECO:0000256" key="7">
    <source>
        <dbReference type="SAM" id="MobiDB-lite"/>
    </source>
</evidence>
<dbReference type="PANTHER" id="PTHR34582:SF6">
    <property type="entry name" value="UPF0702 TRANSMEMBRANE PROTEIN YCAP"/>
    <property type="match status" value="1"/>
</dbReference>
<evidence type="ECO:0000259" key="9">
    <source>
        <dbReference type="Pfam" id="PF04239"/>
    </source>
</evidence>
<name>A0AA35G673_9FIRM</name>
<organism evidence="10 11">
    <name type="scientific">Caldinitratiruptor microaerophilus</name>
    <dbReference type="NCBI Taxonomy" id="671077"/>
    <lineage>
        <taxon>Bacteria</taxon>
        <taxon>Bacillati</taxon>
        <taxon>Bacillota</taxon>
        <taxon>Clostridia</taxon>
        <taxon>Eubacteriales</taxon>
        <taxon>Symbiobacteriaceae</taxon>
        <taxon>Caldinitratiruptor</taxon>
    </lineage>
</organism>
<dbReference type="InterPro" id="IPR023090">
    <property type="entry name" value="UPF0702_alpha/beta_dom_sf"/>
</dbReference>
<reference evidence="10" key="1">
    <citation type="submission" date="2022-03" db="EMBL/GenBank/DDBJ databases">
        <title>Complete genome sequence of Caldinitratiruptor microaerophilus.</title>
        <authorList>
            <person name="Mukaiyama R."/>
            <person name="Nishiyama T."/>
            <person name="Ueda K."/>
        </authorList>
    </citation>
    <scope>NUCLEOTIDE SEQUENCE</scope>
    <source>
        <strain evidence="10">JCM 16183</strain>
    </source>
</reference>
<keyword evidence="6 8" id="KW-0472">Membrane</keyword>
<evidence type="ECO:0000256" key="8">
    <source>
        <dbReference type="SAM" id="Phobius"/>
    </source>
</evidence>
<feature type="transmembrane region" description="Helical" evidence="8">
    <location>
        <begin position="42"/>
        <end position="61"/>
    </location>
</feature>
<evidence type="ECO:0000256" key="4">
    <source>
        <dbReference type="ARBA" id="ARBA00022692"/>
    </source>
</evidence>
<evidence type="ECO:0000313" key="11">
    <source>
        <dbReference type="Proteomes" id="UP001163687"/>
    </source>
</evidence>
<accession>A0AA35G673</accession>
<feature type="domain" description="YetF C-terminal" evidence="9">
    <location>
        <begin position="90"/>
        <end position="159"/>
    </location>
</feature>
<keyword evidence="11" id="KW-1185">Reference proteome</keyword>
<evidence type="ECO:0000256" key="1">
    <source>
        <dbReference type="ARBA" id="ARBA00004651"/>
    </source>
</evidence>